<organism evidence="3 4">
    <name type="scientific">Streptomyces thermolineatus</name>
    <dbReference type="NCBI Taxonomy" id="44033"/>
    <lineage>
        <taxon>Bacteria</taxon>
        <taxon>Bacillati</taxon>
        <taxon>Actinomycetota</taxon>
        <taxon>Actinomycetes</taxon>
        <taxon>Kitasatosporales</taxon>
        <taxon>Streptomycetaceae</taxon>
        <taxon>Streptomyces</taxon>
    </lineage>
</organism>
<evidence type="ECO:0000256" key="2">
    <source>
        <dbReference type="SAM" id="Phobius"/>
    </source>
</evidence>
<protein>
    <submittedName>
        <fullName evidence="3">Uncharacterized protein</fullName>
    </submittedName>
</protein>
<evidence type="ECO:0000313" key="4">
    <source>
        <dbReference type="Proteomes" id="UP001501358"/>
    </source>
</evidence>
<keyword evidence="2" id="KW-0812">Transmembrane</keyword>
<dbReference type="Gene3D" id="1.10.287.1260">
    <property type="match status" value="1"/>
</dbReference>
<feature type="transmembrane region" description="Helical" evidence="2">
    <location>
        <begin position="117"/>
        <end position="141"/>
    </location>
</feature>
<proteinExistence type="predicted"/>
<feature type="transmembrane region" description="Helical" evidence="2">
    <location>
        <begin position="84"/>
        <end position="105"/>
    </location>
</feature>
<feature type="transmembrane region" description="Helical" evidence="2">
    <location>
        <begin position="153"/>
        <end position="175"/>
    </location>
</feature>
<name>A0ABP5ZT59_9ACTN</name>
<dbReference type="Proteomes" id="UP001501358">
    <property type="component" value="Unassembled WGS sequence"/>
</dbReference>
<feature type="compositionally biased region" description="Polar residues" evidence="1">
    <location>
        <begin position="280"/>
        <end position="290"/>
    </location>
</feature>
<dbReference type="RefSeq" id="WP_344385137.1">
    <property type="nucleotide sequence ID" value="NZ_BAAATA010000034.1"/>
</dbReference>
<feature type="transmembrane region" description="Helical" evidence="2">
    <location>
        <begin position="187"/>
        <end position="209"/>
    </location>
</feature>
<evidence type="ECO:0000256" key="1">
    <source>
        <dbReference type="SAM" id="MobiDB-lite"/>
    </source>
</evidence>
<gene>
    <name evidence="3" type="ORF">GCM10010406_45680</name>
</gene>
<feature type="compositionally biased region" description="Low complexity" evidence="1">
    <location>
        <begin position="256"/>
        <end position="270"/>
    </location>
</feature>
<evidence type="ECO:0000313" key="3">
    <source>
        <dbReference type="EMBL" id="GAA2503950.1"/>
    </source>
</evidence>
<dbReference type="EMBL" id="BAAATA010000034">
    <property type="protein sequence ID" value="GAA2503950.1"/>
    <property type="molecule type" value="Genomic_DNA"/>
</dbReference>
<keyword evidence="2" id="KW-1133">Transmembrane helix</keyword>
<keyword evidence="4" id="KW-1185">Reference proteome</keyword>
<feature type="region of interest" description="Disordered" evidence="1">
    <location>
        <begin position="225"/>
        <end position="308"/>
    </location>
</feature>
<feature type="transmembrane region" description="Helical" evidence="2">
    <location>
        <begin position="31"/>
        <end position="49"/>
    </location>
</feature>
<dbReference type="Pfam" id="PF05552">
    <property type="entry name" value="MS_channel_1st_1"/>
    <property type="match status" value="2"/>
</dbReference>
<accession>A0ABP5ZT59</accession>
<keyword evidence="2" id="KW-0472">Membrane</keyword>
<sequence length="308" mass="31846">MATSSVSLAAVDFGSGVSDAWRSVATFVPRFAAFLVVLLVGWMVAKLLAKAVNAILERVGFDKAVERGGVAKAMERTKYDASDIIAKLIYYAVLLITLQVAFSVFGPNPISDLLRGVVAWLPQVAVAIVIVVVATAIAAGVRDLIRGALGGLSYGNLLATIASVFIVALGVIAALNQIGIAVSVTMPVLITVLATVGGILVVGVGGGMIKPMQQRWDRWLTSAEQQTGTARGQMEAYRRGRQDALDATRTQPAPAPVQHAGAAAPAQQPGGRPGGAYSPGATSHPGNPQDYTGGGRGYTGGQQPPAQY</sequence>
<comment type="caution">
    <text evidence="3">The sequence shown here is derived from an EMBL/GenBank/DDBJ whole genome shotgun (WGS) entry which is preliminary data.</text>
</comment>
<feature type="compositionally biased region" description="Basic and acidic residues" evidence="1">
    <location>
        <begin position="236"/>
        <end position="246"/>
    </location>
</feature>
<reference evidence="4" key="1">
    <citation type="journal article" date="2019" name="Int. J. Syst. Evol. Microbiol.">
        <title>The Global Catalogue of Microorganisms (GCM) 10K type strain sequencing project: providing services to taxonomists for standard genome sequencing and annotation.</title>
        <authorList>
            <consortium name="The Broad Institute Genomics Platform"/>
            <consortium name="The Broad Institute Genome Sequencing Center for Infectious Disease"/>
            <person name="Wu L."/>
            <person name="Ma J."/>
        </authorList>
    </citation>
    <scope>NUCLEOTIDE SEQUENCE [LARGE SCALE GENOMIC DNA]</scope>
    <source>
        <strain evidence="4">JCM 6307</strain>
    </source>
</reference>
<dbReference type="InterPro" id="IPR008910">
    <property type="entry name" value="MSC_TM_helix"/>
</dbReference>